<evidence type="ECO:0000256" key="1">
    <source>
        <dbReference type="ARBA" id="ARBA00004123"/>
    </source>
</evidence>
<dbReference type="PANTHER" id="PTHR14614:SF39">
    <property type="entry name" value="HISTIDINE PROTEIN METHYLTRANSFERASE 1 HOMOLOG"/>
    <property type="match status" value="1"/>
</dbReference>
<dbReference type="InterPro" id="IPR019410">
    <property type="entry name" value="Methyltransf_16"/>
</dbReference>
<name>A0A1X7R4R9_9SACH</name>
<keyword evidence="5 11" id="KW-0489">Methyltransferase</keyword>
<dbReference type="Proteomes" id="UP000196158">
    <property type="component" value="Unassembled WGS sequence"/>
</dbReference>
<reference evidence="11 12" key="1">
    <citation type="submission" date="2017-04" db="EMBL/GenBank/DDBJ databases">
        <authorList>
            <person name="Afonso C.L."/>
            <person name="Miller P.J."/>
            <person name="Scott M.A."/>
            <person name="Spackman E."/>
            <person name="Goraichik I."/>
            <person name="Dimitrov K.M."/>
            <person name="Suarez D.L."/>
            <person name="Swayne D.E."/>
        </authorList>
    </citation>
    <scope>NUCLEOTIDE SEQUENCE [LARGE SCALE GENOMIC DNA]</scope>
</reference>
<proteinExistence type="inferred from homology"/>
<gene>
    <name evidence="11" type="ORF">KASA_0N05841G</name>
</gene>
<comment type="similarity">
    <text evidence="9">Belongs to the methyltransferase superfamily. METTL18 family.</text>
</comment>
<evidence type="ECO:0000256" key="10">
    <source>
        <dbReference type="SAM" id="MobiDB-lite"/>
    </source>
</evidence>
<dbReference type="AlphaFoldDB" id="A0A1X7R4R9"/>
<dbReference type="InterPro" id="IPR029063">
    <property type="entry name" value="SAM-dependent_MTases_sf"/>
</dbReference>
<evidence type="ECO:0000313" key="12">
    <source>
        <dbReference type="Proteomes" id="UP000196158"/>
    </source>
</evidence>
<dbReference type="STRING" id="1789683.A0A1X7R4R9"/>
<dbReference type="GO" id="GO:0005737">
    <property type="term" value="C:cytoplasm"/>
    <property type="evidence" value="ECO:0007669"/>
    <property type="project" value="UniProtKB-SubCell"/>
</dbReference>
<evidence type="ECO:0000256" key="3">
    <source>
        <dbReference type="ARBA" id="ARBA00012533"/>
    </source>
</evidence>
<dbReference type="GO" id="GO:0005634">
    <property type="term" value="C:nucleus"/>
    <property type="evidence" value="ECO:0007669"/>
    <property type="project" value="UniProtKB-SubCell"/>
</dbReference>
<dbReference type="Gene3D" id="3.40.50.150">
    <property type="entry name" value="Vaccinia Virus protein VP39"/>
    <property type="match status" value="1"/>
</dbReference>
<comment type="subcellular location">
    <subcellularLocation>
        <location evidence="2">Cytoplasm</location>
    </subcellularLocation>
    <subcellularLocation>
        <location evidence="1">Nucleus</location>
    </subcellularLocation>
</comment>
<evidence type="ECO:0000256" key="4">
    <source>
        <dbReference type="ARBA" id="ARBA00022490"/>
    </source>
</evidence>
<dbReference type="PANTHER" id="PTHR14614">
    <property type="entry name" value="HEPATOCELLULAR CARCINOMA-ASSOCIATED ANTIGEN"/>
    <property type="match status" value="1"/>
</dbReference>
<keyword evidence="4" id="KW-0963">Cytoplasm</keyword>
<dbReference type="OrthoDB" id="1723750at2759"/>
<evidence type="ECO:0000256" key="9">
    <source>
        <dbReference type="ARBA" id="ARBA00038126"/>
    </source>
</evidence>
<keyword evidence="7" id="KW-0949">S-adenosyl-L-methionine</keyword>
<dbReference type="EMBL" id="FXLY01000005">
    <property type="protein sequence ID" value="SMN20581.1"/>
    <property type="molecule type" value="Genomic_DNA"/>
</dbReference>
<keyword evidence="12" id="KW-1185">Reference proteome</keyword>
<dbReference type="GO" id="GO:0032259">
    <property type="term" value="P:methylation"/>
    <property type="evidence" value="ECO:0007669"/>
    <property type="project" value="UniProtKB-KW"/>
</dbReference>
<keyword evidence="8" id="KW-0539">Nucleus</keyword>
<feature type="compositionally biased region" description="Polar residues" evidence="10">
    <location>
        <begin position="16"/>
        <end position="34"/>
    </location>
</feature>
<sequence>MSFSFGFTTDDLENDPSGTSSTTSNIDPQTNDSINPLDATELTGSDIIQPKIENVDDILRSLKDVRVSYEAIDVPSMDRNEINSARLFRRDLFDMKHQLMSEDNNTTLSKDDDDELDILMHEDLRKNIYEGGLKSWECSIDLVKLLNDGFNNTQELNFDQINCITEIGCGTALPSQYIFSQYLKQNRSSGLKLILTDYNSSALRLATIPNIILAWVNAVLDKEQLSKLQPDDISMNYDEEIMFSAALLEAFNQDIKNKNISLEFISGSWGRKFSNYLNDMLSSTTTSNELLVLTSETIYQPDHLPLISETLIELKQNTHFEKVNTMVAAKDIYFGVGGSLIEFENYLRKKNVQFDTRKVNAGLKRSIVLM</sequence>
<dbReference type="GO" id="GO:0018064">
    <property type="term" value="F:protein-L-histidine N-tele-methyltransferase activity"/>
    <property type="evidence" value="ECO:0007669"/>
    <property type="project" value="UniProtKB-EC"/>
</dbReference>
<evidence type="ECO:0000256" key="8">
    <source>
        <dbReference type="ARBA" id="ARBA00023242"/>
    </source>
</evidence>
<protein>
    <recommendedName>
        <fullName evidence="3">protein-histidine N-methyltransferase</fullName>
        <ecNumber evidence="3">2.1.1.85</ecNumber>
    </recommendedName>
</protein>
<evidence type="ECO:0000256" key="5">
    <source>
        <dbReference type="ARBA" id="ARBA00022603"/>
    </source>
</evidence>
<organism evidence="11 12">
    <name type="scientific">Maudiozyma saulgeensis</name>
    <dbReference type="NCBI Taxonomy" id="1789683"/>
    <lineage>
        <taxon>Eukaryota</taxon>
        <taxon>Fungi</taxon>
        <taxon>Dikarya</taxon>
        <taxon>Ascomycota</taxon>
        <taxon>Saccharomycotina</taxon>
        <taxon>Saccharomycetes</taxon>
        <taxon>Saccharomycetales</taxon>
        <taxon>Saccharomycetaceae</taxon>
        <taxon>Maudiozyma</taxon>
    </lineage>
</organism>
<evidence type="ECO:0000256" key="2">
    <source>
        <dbReference type="ARBA" id="ARBA00004496"/>
    </source>
</evidence>
<accession>A0A1X7R4R9</accession>
<evidence type="ECO:0000256" key="6">
    <source>
        <dbReference type="ARBA" id="ARBA00022679"/>
    </source>
</evidence>
<evidence type="ECO:0000256" key="7">
    <source>
        <dbReference type="ARBA" id="ARBA00022691"/>
    </source>
</evidence>
<evidence type="ECO:0000313" key="11">
    <source>
        <dbReference type="EMBL" id="SMN20581.1"/>
    </source>
</evidence>
<feature type="region of interest" description="Disordered" evidence="10">
    <location>
        <begin position="1"/>
        <end position="34"/>
    </location>
</feature>
<dbReference type="EC" id="2.1.1.85" evidence="3"/>
<keyword evidence="6 11" id="KW-0808">Transferase</keyword>